<feature type="chain" id="PRO_5007859079" evidence="8">
    <location>
        <begin position="23"/>
        <end position="292"/>
    </location>
</feature>
<keyword evidence="7" id="KW-0325">Glycoprotein</keyword>
<dbReference type="Proteomes" id="UP000076632">
    <property type="component" value="Unassembled WGS sequence"/>
</dbReference>
<dbReference type="STRING" id="1328760.A0A165I6G1"/>
<dbReference type="GeneID" id="28900048"/>
<keyword evidence="5" id="KW-0378">Hydrolase</keyword>
<accession>A0A165I6G1</accession>
<dbReference type="SUPFAM" id="SSF48537">
    <property type="entry name" value="Phospholipase C/P1 nuclease"/>
    <property type="match status" value="1"/>
</dbReference>
<dbReference type="GO" id="GO:0004519">
    <property type="term" value="F:endonuclease activity"/>
    <property type="evidence" value="ECO:0007669"/>
    <property type="project" value="UniProtKB-KW"/>
</dbReference>
<sequence>MKTNILFPSALCSLALISGVSAWGDLGHETIAYIAQNFVSSSTKSFCQGILSDTSTSYLANVATWADTFKYTSAGEYSQPFHFIDAQDNPPSSCGVNYDRDCGAGGCVVLAISNYTQRLGDGRLSQAHLDEALKYLVHFLGDIHQPLHDENLDYGGNDIDVTFAGTTTNLHHIWDTNMPEKYAGGYSLSDAQTWATSLTTSIKSGTYASQRESWLNGMDISDAITSSMLWATDANAYVCSTVMPNGVSAVEDTDLSGSYYEDALPVIELLFAQAGYRLAAWLNLIVTGSTGL</sequence>
<dbReference type="OMA" id="GYRLANW"/>
<dbReference type="GO" id="GO:0003676">
    <property type="term" value="F:nucleic acid binding"/>
    <property type="evidence" value="ECO:0007669"/>
    <property type="project" value="InterPro"/>
</dbReference>
<organism evidence="9 10">
    <name type="scientific">Xylona heveae (strain CBS 132557 / TC161)</name>
    <dbReference type="NCBI Taxonomy" id="1328760"/>
    <lineage>
        <taxon>Eukaryota</taxon>
        <taxon>Fungi</taxon>
        <taxon>Dikarya</taxon>
        <taxon>Ascomycota</taxon>
        <taxon>Pezizomycotina</taxon>
        <taxon>Xylonomycetes</taxon>
        <taxon>Xylonales</taxon>
        <taxon>Xylonaceae</taxon>
        <taxon>Xylona</taxon>
    </lineage>
</organism>
<dbReference type="PANTHER" id="PTHR33146:SF26">
    <property type="entry name" value="ENDONUCLEASE 4"/>
    <property type="match status" value="1"/>
</dbReference>
<reference evidence="9 10" key="1">
    <citation type="journal article" date="2016" name="Fungal Biol.">
        <title>The genome of Xylona heveae provides a window into fungal endophytism.</title>
        <authorList>
            <person name="Gazis R."/>
            <person name="Kuo A."/>
            <person name="Riley R."/>
            <person name="LaButti K."/>
            <person name="Lipzen A."/>
            <person name="Lin J."/>
            <person name="Amirebrahimi M."/>
            <person name="Hesse C.N."/>
            <person name="Spatafora J.W."/>
            <person name="Henrissat B."/>
            <person name="Hainaut M."/>
            <person name="Grigoriev I.V."/>
            <person name="Hibbett D.S."/>
        </authorList>
    </citation>
    <scope>NUCLEOTIDE SEQUENCE [LARGE SCALE GENOMIC DNA]</scope>
    <source>
        <strain evidence="9 10">TC161</strain>
    </source>
</reference>
<evidence type="ECO:0000256" key="4">
    <source>
        <dbReference type="ARBA" id="ARBA00022759"/>
    </source>
</evidence>
<keyword evidence="3" id="KW-0479">Metal-binding</keyword>
<dbReference type="PANTHER" id="PTHR33146">
    <property type="entry name" value="ENDONUCLEASE 4"/>
    <property type="match status" value="1"/>
</dbReference>
<dbReference type="GO" id="GO:0006308">
    <property type="term" value="P:DNA catabolic process"/>
    <property type="evidence" value="ECO:0007669"/>
    <property type="project" value="InterPro"/>
</dbReference>
<comment type="similarity">
    <text evidence="1">Belongs to the nuclease type I family.</text>
</comment>
<dbReference type="Gene3D" id="1.10.575.10">
    <property type="entry name" value="P1 Nuclease"/>
    <property type="match status" value="1"/>
</dbReference>
<dbReference type="EMBL" id="KV407456">
    <property type="protein sequence ID" value="KZF24453.1"/>
    <property type="molecule type" value="Genomic_DNA"/>
</dbReference>
<dbReference type="GO" id="GO:0046872">
    <property type="term" value="F:metal ion binding"/>
    <property type="evidence" value="ECO:0007669"/>
    <property type="project" value="UniProtKB-KW"/>
</dbReference>
<dbReference type="FunFam" id="1.10.575.10:FF:000004">
    <property type="entry name" value="Nuclease S1"/>
    <property type="match status" value="1"/>
</dbReference>
<evidence type="ECO:0000256" key="7">
    <source>
        <dbReference type="ARBA" id="ARBA00023180"/>
    </source>
</evidence>
<evidence type="ECO:0000256" key="6">
    <source>
        <dbReference type="ARBA" id="ARBA00023157"/>
    </source>
</evidence>
<dbReference type="Pfam" id="PF02265">
    <property type="entry name" value="S1-P1_nuclease"/>
    <property type="match status" value="1"/>
</dbReference>
<keyword evidence="6" id="KW-1015">Disulfide bond</keyword>
<dbReference type="InParanoid" id="A0A165I6G1"/>
<name>A0A165I6G1_XYLHT</name>
<dbReference type="GO" id="GO:0016788">
    <property type="term" value="F:hydrolase activity, acting on ester bonds"/>
    <property type="evidence" value="ECO:0007669"/>
    <property type="project" value="InterPro"/>
</dbReference>
<keyword evidence="8" id="KW-0732">Signal</keyword>
<dbReference type="CDD" id="cd11010">
    <property type="entry name" value="S1-P1_nuclease"/>
    <property type="match status" value="1"/>
</dbReference>
<feature type="signal peptide" evidence="8">
    <location>
        <begin position="1"/>
        <end position="22"/>
    </location>
</feature>
<keyword evidence="10" id="KW-1185">Reference proteome</keyword>
<evidence type="ECO:0000256" key="8">
    <source>
        <dbReference type="SAM" id="SignalP"/>
    </source>
</evidence>
<gene>
    <name evidence="9" type="ORF">L228DRAFT_266789</name>
</gene>
<protein>
    <submittedName>
        <fullName evidence="9">Nuclease S1</fullName>
    </submittedName>
</protein>
<keyword evidence="4" id="KW-0255">Endonuclease</keyword>
<keyword evidence="2" id="KW-0540">Nuclease</keyword>
<evidence type="ECO:0000256" key="2">
    <source>
        <dbReference type="ARBA" id="ARBA00022722"/>
    </source>
</evidence>
<evidence type="ECO:0000256" key="3">
    <source>
        <dbReference type="ARBA" id="ARBA00022723"/>
    </source>
</evidence>
<dbReference type="OrthoDB" id="441446at2759"/>
<dbReference type="InterPro" id="IPR008947">
    <property type="entry name" value="PLipase_C/P1_nuclease_dom_sf"/>
</dbReference>
<dbReference type="InterPro" id="IPR003154">
    <property type="entry name" value="S1/P1nuclease"/>
</dbReference>
<dbReference type="RefSeq" id="XP_018190008.1">
    <property type="nucleotide sequence ID" value="XM_018334911.1"/>
</dbReference>
<proteinExistence type="inferred from homology"/>
<evidence type="ECO:0000313" key="10">
    <source>
        <dbReference type="Proteomes" id="UP000076632"/>
    </source>
</evidence>
<evidence type="ECO:0000256" key="1">
    <source>
        <dbReference type="ARBA" id="ARBA00009547"/>
    </source>
</evidence>
<evidence type="ECO:0000256" key="5">
    <source>
        <dbReference type="ARBA" id="ARBA00022801"/>
    </source>
</evidence>
<dbReference type="AlphaFoldDB" id="A0A165I6G1"/>
<evidence type="ECO:0000313" key="9">
    <source>
        <dbReference type="EMBL" id="KZF24453.1"/>
    </source>
</evidence>